<feature type="transmembrane region" description="Helical" evidence="1">
    <location>
        <begin position="92"/>
        <end position="108"/>
    </location>
</feature>
<feature type="transmembrane region" description="Helical" evidence="1">
    <location>
        <begin position="128"/>
        <end position="151"/>
    </location>
</feature>
<name>A0A8X6QZZ2_NEPPI</name>
<keyword evidence="1 2" id="KW-0812">Transmembrane</keyword>
<evidence type="ECO:0000313" key="2">
    <source>
        <dbReference type="EMBL" id="GFU45756.1"/>
    </source>
</evidence>
<sequence length="597" mass="69124">MASSDLQTVQMKLMSSLYDFPQTVKWCLISLYCRVYKFLNTCYIMQTMYSLYYSTLSFFFGVHQKLEWKTYRQNPVCRDILKRKYFLNRSKHSLSWTVFYVSIAFLLYGEMKNGFVAKMFGDYSVALWYAVLFAFVLFSVNACISFIWYVWSIFSKPMPISPVQQKLFGISKNDPGFAVKKTDDSVSDIVKPERLQFNSWRDSFESNSPSYLSVTPLNCSYNSWGSTSGGSPSLDTTSSSWNYYRASSPINFSSTPKLNDGDRSFLRRMNYSDDIESPYSRPIKNKKQLEDYLRIHEEEDKKRKSMSFEESKPFMTKMTTVDNSPMSVLSKCRYQRAYRLPHLETTEDDSSEIHCGDNVLNKLKITDKMLTVWCERMRKWICQTILVKLVHEIDDINLALSEIGLPEFQIGNVSLFALHQIAATKSQHLPTLLSVLPYVDMHSNQEYLVRRLKDLAHGGCMGDFKWNSGGNYEDKQWCDDLPTDSALVMHILCCYLDAHLPPDPHFPEGKPFTSKYFKKIPEKAVLSKDLTYIYQSSLNPPHFKVVLGEELYTLPKGRNNMFCALVIFLHYMKTKECGMLGRVNLGPSGLNMLWILN</sequence>
<accession>A0A8X6QZZ2</accession>
<evidence type="ECO:0000256" key="1">
    <source>
        <dbReference type="SAM" id="Phobius"/>
    </source>
</evidence>
<evidence type="ECO:0000313" key="3">
    <source>
        <dbReference type="Proteomes" id="UP000887013"/>
    </source>
</evidence>
<dbReference type="EMBL" id="BMAW01132855">
    <property type="protein sequence ID" value="GFU45756.1"/>
    <property type="molecule type" value="Genomic_DNA"/>
</dbReference>
<dbReference type="PANTHER" id="PTHR21780:SF0">
    <property type="entry name" value="TRANSMEMBRANE PROTEIN 209"/>
    <property type="match status" value="1"/>
</dbReference>
<dbReference type="InterPro" id="IPR019176">
    <property type="entry name" value="Cytochrome_B561-rel"/>
</dbReference>
<dbReference type="AlphaFoldDB" id="A0A8X6QZZ2"/>
<dbReference type="GO" id="GO:0016020">
    <property type="term" value="C:membrane"/>
    <property type="evidence" value="ECO:0007669"/>
    <property type="project" value="TreeGrafter"/>
</dbReference>
<comment type="caution">
    <text evidence="2">The sequence shown here is derived from an EMBL/GenBank/DDBJ whole genome shotgun (WGS) entry which is preliminary data.</text>
</comment>
<proteinExistence type="predicted"/>
<gene>
    <name evidence="2" type="primary">tmem209</name>
    <name evidence="2" type="ORF">NPIL_184531</name>
</gene>
<dbReference type="PANTHER" id="PTHR21780">
    <property type="entry name" value="TRANSMEMBRANE PROTEIN 209"/>
    <property type="match status" value="1"/>
</dbReference>
<keyword evidence="1" id="KW-1133">Transmembrane helix</keyword>
<dbReference type="Proteomes" id="UP000887013">
    <property type="component" value="Unassembled WGS sequence"/>
</dbReference>
<protein>
    <submittedName>
        <fullName evidence="2">Transmembrane protein 209</fullName>
    </submittedName>
</protein>
<reference evidence="2" key="1">
    <citation type="submission" date="2020-08" db="EMBL/GenBank/DDBJ databases">
        <title>Multicomponent nature underlies the extraordinary mechanical properties of spider dragline silk.</title>
        <authorList>
            <person name="Kono N."/>
            <person name="Nakamura H."/>
            <person name="Mori M."/>
            <person name="Yoshida Y."/>
            <person name="Ohtoshi R."/>
            <person name="Malay A.D."/>
            <person name="Moran D.A.P."/>
            <person name="Tomita M."/>
            <person name="Numata K."/>
            <person name="Arakawa K."/>
        </authorList>
    </citation>
    <scope>NUCLEOTIDE SEQUENCE</scope>
</reference>
<keyword evidence="3" id="KW-1185">Reference proteome</keyword>
<keyword evidence="1" id="KW-0472">Membrane</keyword>
<dbReference type="Pfam" id="PF09786">
    <property type="entry name" value="CytochromB561_N"/>
    <property type="match status" value="1"/>
</dbReference>
<feature type="transmembrane region" description="Helical" evidence="1">
    <location>
        <begin position="43"/>
        <end position="62"/>
    </location>
</feature>
<dbReference type="OrthoDB" id="509821at2759"/>
<organism evidence="2 3">
    <name type="scientific">Nephila pilipes</name>
    <name type="common">Giant wood spider</name>
    <name type="synonym">Nephila maculata</name>
    <dbReference type="NCBI Taxonomy" id="299642"/>
    <lineage>
        <taxon>Eukaryota</taxon>
        <taxon>Metazoa</taxon>
        <taxon>Ecdysozoa</taxon>
        <taxon>Arthropoda</taxon>
        <taxon>Chelicerata</taxon>
        <taxon>Arachnida</taxon>
        <taxon>Araneae</taxon>
        <taxon>Araneomorphae</taxon>
        <taxon>Entelegynae</taxon>
        <taxon>Araneoidea</taxon>
        <taxon>Nephilidae</taxon>
        <taxon>Nephila</taxon>
    </lineage>
</organism>